<organism evidence="1 2">
    <name type="scientific">Pseudomonas phage vB_PseuGesM_254</name>
    <dbReference type="NCBI Taxonomy" id="3092638"/>
    <lineage>
        <taxon>Viruses</taxon>
        <taxon>Duplodnaviria</taxon>
        <taxon>Heunggongvirae</taxon>
        <taxon>Uroviricota</taxon>
        <taxon>Caudoviricetes</taxon>
        <taxon>Vandenendeviridae</taxon>
        <taxon>Chemalvirus</taxon>
        <taxon>Chemalvirus PseuGes254</taxon>
    </lineage>
</organism>
<evidence type="ECO:0000313" key="2">
    <source>
        <dbReference type="Proteomes" id="UP001305174"/>
    </source>
</evidence>
<keyword evidence="2" id="KW-1185">Reference proteome</keyword>
<proteinExistence type="predicted"/>
<accession>A0AAX4G6B1</accession>
<protein>
    <submittedName>
        <fullName evidence="1">Uncharacterized protein</fullName>
    </submittedName>
</protein>
<dbReference type="Proteomes" id="UP001305174">
    <property type="component" value="Segment"/>
</dbReference>
<evidence type="ECO:0000313" key="1">
    <source>
        <dbReference type="EMBL" id="WOZ57430.1"/>
    </source>
</evidence>
<sequence>MNKSPEDVEQEFRELVLNIIRDKLTVDVEVGHEYGYYGERIRIQLRLDGEVISEDSRSLPSHN</sequence>
<dbReference type="EMBL" id="OR575930">
    <property type="protein sequence ID" value="WOZ57430.1"/>
    <property type="molecule type" value="Genomic_DNA"/>
</dbReference>
<name>A0AAX4G6B1_9CAUD</name>
<reference evidence="2" key="1">
    <citation type="submission" date="2024-05" db="EMBL/GenBank/DDBJ databases">
        <authorList>
            <person name="Tikunov A.Y."/>
            <person name="Morozova V.V."/>
            <person name="Kozlova Y.N."/>
            <person name="Tikunova N.V."/>
            <person name="Babkin I.V."/>
        </authorList>
    </citation>
    <scope>NUCLEOTIDE SEQUENCE [LARGE SCALE GENOMIC DNA]</scope>
</reference>